<dbReference type="GeneID" id="85165856"/>
<evidence type="ECO:0000256" key="11">
    <source>
        <dbReference type="PROSITE-ProRule" id="PRU10077"/>
    </source>
</evidence>
<dbReference type="eggNOG" id="COG2039">
    <property type="taxonomic scope" value="Bacteria"/>
</dbReference>
<accession>A0A087DHQ0</accession>
<dbReference type="InterPro" id="IPR029762">
    <property type="entry name" value="PGP-I_bact-type"/>
</dbReference>
<evidence type="ECO:0000256" key="8">
    <source>
        <dbReference type="ARBA" id="ARBA00022807"/>
    </source>
</evidence>
<dbReference type="Gene3D" id="3.40.630.20">
    <property type="entry name" value="Peptidase C15, pyroglutamyl peptidase I-like"/>
    <property type="match status" value="1"/>
</dbReference>
<evidence type="ECO:0000313" key="12">
    <source>
        <dbReference type="EMBL" id="KFI95050.1"/>
    </source>
</evidence>
<dbReference type="InterPro" id="IPR000816">
    <property type="entry name" value="Peptidase_C15"/>
</dbReference>
<dbReference type="PANTHER" id="PTHR23402">
    <property type="entry name" value="PROTEASE FAMILY C15 PYROGLUTAMYL-PEPTIDASE I-RELATED"/>
    <property type="match status" value="1"/>
</dbReference>
<gene>
    <name evidence="9" type="primary">pcp</name>
    <name evidence="12" type="ORF">BSCA_0867</name>
</gene>
<comment type="function">
    <text evidence="2 9">Removes 5-oxoproline from various penultimate amino acid residues except L-proline.</text>
</comment>
<dbReference type="InterPro" id="IPR033693">
    <property type="entry name" value="PGPEP1_Glu_AS"/>
</dbReference>
<evidence type="ECO:0000256" key="4">
    <source>
        <dbReference type="ARBA" id="ARBA00006641"/>
    </source>
</evidence>
<dbReference type="OrthoDB" id="9779738at2"/>
<keyword evidence="8 9" id="KW-0788">Thiol protease</keyword>
<keyword evidence="13" id="KW-1185">Reference proteome</keyword>
<evidence type="ECO:0000256" key="1">
    <source>
        <dbReference type="ARBA" id="ARBA00001770"/>
    </source>
</evidence>
<dbReference type="SUPFAM" id="SSF53182">
    <property type="entry name" value="Pyrrolidone carboxyl peptidase (pyroglutamate aminopeptidase)"/>
    <property type="match status" value="1"/>
</dbReference>
<evidence type="ECO:0000256" key="5">
    <source>
        <dbReference type="ARBA" id="ARBA00022490"/>
    </source>
</evidence>
<evidence type="ECO:0000256" key="7">
    <source>
        <dbReference type="ARBA" id="ARBA00022801"/>
    </source>
</evidence>
<keyword evidence="7 9" id="KW-0378">Hydrolase</keyword>
<dbReference type="NCBIfam" id="NF009676">
    <property type="entry name" value="PRK13197.1"/>
    <property type="match status" value="1"/>
</dbReference>
<dbReference type="InterPro" id="IPR016125">
    <property type="entry name" value="Peptidase_C15-like"/>
</dbReference>
<dbReference type="GO" id="GO:0006508">
    <property type="term" value="P:proteolysis"/>
    <property type="evidence" value="ECO:0007669"/>
    <property type="project" value="UniProtKB-KW"/>
</dbReference>
<keyword evidence="6 9" id="KW-0645">Protease</keyword>
<dbReference type="EC" id="3.4.19.3" evidence="9"/>
<dbReference type="Proteomes" id="UP000029033">
    <property type="component" value="Unassembled WGS sequence"/>
</dbReference>
<dbReference type="GO" id="GO:0016920">
    <property type="term" value="F:pyroglutamyl-peptidase activity"/>
    <property type="evidence" value="ECO:0007669"/>
    <property type="project" value="UniProtKB-UniRule"/>
</dbReference>
<organism evidence="12 13">
    <name type="scientific">Bifidobacterium scardovii</name>
    <dbReference type="NCBI Taxonomy" id="158787"/>
    <lineage>
        <taxon>Bacteria</taxon>
        <taxon>Bacillati</taxon>
        <taxon>Actinomycetota</taxon>
        <taxon>Actinomycetes</taxon>
        <taxon>Bifidobacteriales</taxon>
        <taxon>Bifidobacteriaceae</taxon>
        <taxon>Bifidobacterium</taxon>
    </lineage>
</organism>
<feature type="active site" evidence="9 10">
    <location>
        <position position="80"/>
    </location>
</feature>
<feature type="active site" evidence="9 11">
    <location>
        <position position="143"/>
    </location>
</feature>
<dbReference type="GO" id="GO:0005829">
    <property type="term" value="C:cytosol"/>
    <property type="evidence" value="ECO:0007669"/>
    <property type="project" value="InterPro"/>
</dbReference>
<dbReference type="InterPro" id="IPR036440">
    <property type="entry name" value="Peptidase_C15-like_sf"/>
</dbReference>
<dbReference type="STRING" id="158787.BSCA_0867"/>
<dbReference type="PANTHER" id="PTHR23402:SF1">
    <property type="entry name" value="PYROGLUTAMYL-PEPTIDASE I"/>
    <property type="match status" value="1"/>
</dbReference>
<dbReference type="AlphaFoldDB" id="A0A087DHQ0"/>
<dbReference type="PROSITE" id="PS01334">
    <property type="entry name" value="PYRASE_CYS"/>
    <property type="match status" value="1"/>
</dbReference>
<keyword evidence="5 9" id="KW-0963">Cytoplasm</keyword>
<comment type="subcellular location">
    <subcellularLocation>
        <location evidence="3 9">Cytoplasm</location>
    </subcellularLocation>
</comment>
<protein>
    <recommendedName>
        <fullName evidence="9">Pyrrolidone-carboxylate peptidase</fullName>
        <ecNumber evidence="9">3.4.19.3</ecNumber>
    </recommendedName>
    <alternativeName>
        <fullName evidence="9">5-oxoprolyl-peptidase</fullName>
    </alternativeName>
    <alternativeName>
        <fullName evidence="9">Pyroglutamyl-peptidase I</fullName>
        <shortName evidence="9">PGP-I</shortName>
        <shortName evidence="9">Pyrase</shortName>
    </alternativeName>
</protein>
<sequence>MSHKILVTGFDPFGGEPVNPAFEAVKLLPDEIAGAQVVKLEIPTVFTRSAQVVEEAIARERPDYVLCIGQAGGRSALTVEKVAINLAEARIPDNDGEQPFDTPLREDGDTAYFATLPVKAMVKNINDHGIPAFMSYTAGTYVCNSIMYHVLYLLDRKFPGVKGGFIHVPYATAQGVGKANGTPTMEIATMARGIEAAIEAAVSVEVDHDDIMGETH</sequence>
<dbReference type="PRINTS" id="PR00706">
    <property type="entry name" value="PYROGLUPTASE"/>
</dbReference>
<comment type="subunit">
    <text evidence="9">Homotetramer.</text>
</comment>
<name>A0A087DHQ0_9BIFI</name>
<evidence type="ECO:0000256" key="10">
    <source>
        <dbReference type="PROSITE-ProRule" id="PRU10076"/>
    </source>
</evidence>
<dbReference type="HAMAP" id="MF_00417">
    <property type="entry name" value="Pyrrolid_peptidase"/>
    <property type="match status" value="1"/>
</dbReference>
<evidence type="ECO:0000313" key="13">
    <source>
        <dbReference type="Proteomes" id="UP000029033"/>
    </source>
</evidence>
<proteinExistence type="inferred from homology"/>
<comment type="similarity">
    <text evidence="4 9">Belongs to the peptidase C15 family.</text>
</comment>
<dbReference type="FunFam" id="3.40.630.20:FF:000001">
    <property type="entry name" value="Pyrrolidone-carboxylate peptidase"/>
    <property type="match status" value="1"/>
</dbReference>
<evidence type="ECO:0000256" key="3">
    <source>
        <dbReference type="ARBA" id="ARBA00004496"/>
    </source>
</evidence>
<evidence type="ECO:0000256" key="6">
    <source>
        <dbReference type="ARBA" id="ARBA00022670"/>
    </source>
</evidence>
<dbReference type="EMBL" id="JGZO01000004">
    <property type="protein sequence ID" value="KFI95050.1"/>
    <property type="molecule type" value="Genomic_DNA"/>
</dbReference>
<dbReference type="RefSeq" id="WP_033516962.1">
    <property type="nucleotide sequence ID" value="NZ_CAUPKV010000003.1"/>
</dbReference>
<dbReference type="NCBIfam" id="TIGR00504">
    <property type="entry name" value="pyro_pdase"/>
    <property type="match status" value="1"/>
</dbReference>
<dbReference type="PROSITE" id="PS01333">
    <property type="entry name" value="PYRASE_GLU"/>
    <property type="match status" value="1"/>
</dbReference>
<reference evidence="12 13" key="1">
    <citation type="submission" date="2014-03" db="EMBL/GenBank/DDBJ databases">
        <title>Genomics of Bifidobacteria.</title>
        <authorList>
            <person name="Ventura M."/>
            <person name="Milani C."/>
            <person name="Lugli G.A."/>
        </authorList>
    </citation>
    <scope>NUCLEOTIDE SEQUENCE [LARGE SCALE GENOMIC DNA]</scope>
    <source>
        <strain evidence="12 13">LMG 21589</strain>
    </source>
</reference>
<dbReference type="CDD" id="cd00501">
    <property type="entry name" value="Peptidase_C15"/>
    <property type="match status" value="1"/>
</dbReference>
<dbReference type="PIRSF" id="PIRSF015592">
    <property type="entry name" value="Prld-crbxl_pptds"/>
    <property type="match status" value="1"/>
</dbReference>
<feature type="active site" evidence="9">
    <location>
        <position position="167"/>
    </location>
</feature>
<evidence type="ECO:0000256" key="2">
    <source>
        <dbReference type="ARBA" id="ARBA00002280"/>
    </source>
</evidence>
<dbReference type="InterPro" id="IPR033694">
    <property type="entry name" value="PGPEP1_Cys_AS"/>
</dbReference>
<comment type="catalytic activity">
    <reaction evidence="1 9 10">
        <text>Release of an N-terminal pyroglutamyl group from a polypeptide, the second amino acid generally not being Pro.</text>
        <dbReference type="EC" id="3.4.19.3"/>
    </reaction>
</comment>
<comment type="caution">
    <text evidence="12">The sequence shown here is derived from an EMBL/GenBank/DDBJ whole genome shotgun (WGS) entry which is preliminary data.</text>
</comment>
<evidence type="ECO:0000256" key="9">
    <source>
        <dbReference type="HAMAP-Rule" id="MF_00417"/>
    </source>
</evidence>
<dbReference type="Pfam" id="PF01470">
    <property type="entry name" value="Peptidase_C15"/>
    <property type="match status" value="1"/>
</dbReference>